<accession>A0ABQ6IFW5</accession>
<dbReference type="SUPFAM" id="SSF52317">
    <property type="entry name" value="Class I glutamine amidotransferase-like"/>
    <property type="match status" value="1"/>
</dbReference>
<protein>
    <recommendedName>
        <fullName evidence="1">ThuA-like domain-containing protein</fullName>
    </recommendedName>
</protein>
<name>A0ABQ6IFW5_9MICO</name>
<dbReference type="Proteomes" id="UP001157125">
    <property type="component" value="Unassembled WGS sequence"/>
</dbReference>
<proteinExistence type="predicted"/>
<sequence>MSRQCLIVRGGWPGHDPVGSTDLFLPALEEQGFVVDIEETPEVYADAHAMARYDLIVQSVTMGSATVDEVAGLRAAVAAGAGLAGWHGGIIDSFRSATDFLQATGAQFAAHPHAPEDRGSTDVEAYRRYTVRFTDAAADHPITAGLTDFEVHTEQYWVLADGLNEVLADCELVAGEGDEWTRAVTMPVAWTRHWGEGRIFATTLGHTLDVLRLPPVTAMIERGMAWAAR</sequence>
<dbReference type="Pfam" id="PF06283">
    <property type="entry name" value="ThuA"/>
    <property type="match status" value="1"/>
</dbReference>
<gene>
    <name evidence="2" type="ORF">GCM10025876_28380</name>
</gene>
<dbReference type="PANTHER" id="PTHR40469:SF2">
    <property type="entry name" value="GALACTOSE-BINDING DOMAIN-LIKE SUPERFAMILY PROTEIN"/>
    <property type="match status" value="1"/>
</dbReference>
<dbReference type="InterPro" id="IPR029010">
    <property type="entry name" value="ThuA-like"/>
</dbReference>
<evidence type="ECO:0000313" key="3">
    <source>
        <dbReference type="Proteomes" id="UP001157125"/>
    </source>
</evidence>
<dbReference type="RefSeq" id="WP_284328676.1">
    <property type="nucleotide sequence ID" value="NZ_BSUN01000001.1"/>
</dbReference>
<comment type="caution">
    <text evidence="2">The sequence shown here is derived from an EMBL/GenBank/DDBJ whole genome shotgun (WGS) entry which is preliminary data.</text>
</comment>
<reference evidence="3" key="1">
    <citation type="journal article" date="2019" name="Int. J. Syst. Evol. Microbiol.">
        <title>The Global Catalogue of Microorganisms (GCM) 10K type strain sequencing project: providing services to taxonomists for standard genome sequencing and annotation.</title>
        <authorList>
            <consortium name="The Broad Institute Genomics Platform"/>
            <consortium name="The Broad Institute Genome Sequencing Center for Infectious Disease"/>
            <person name="Wu L."/>
            <person name="Ma J."/>
        </authorList>
    </citation>
    <scope>NUCLEOTIDE SEQUENCE [LARGE SCALE GENOMIC DNA]</scope>
    <source>
        <strain evidence="3">NBRC 112299</strain>
    </source>
</reference>
<evidence type="ECO:0000259" key="1">
    <source>
        <dbReference type="Pfam" id="PF06283"/>
    </source>
</evidence>
<evidence type="ECO:0000313" key="2">
    <source>
        <dbReference type="EMBL" id="GMA36634.1"/>
    </source>
</evidence>
<dbReference type="InterPro" id="IPR029062">
    <property type="entry name" value="Class_I_gatase-like"/>
</dbReference>
<feature type="domain" description="ThuA-like" evidence="1">
    <location>
        <begin position="6"/>
        <end position="227"/>
    </location>
</feature>
<keyword evidence="3" id="KW-1185">Reference proteome</keyword>
<dbReference type="Gene3D" id="3.40.50.880">
    <property type="match status" value="1"/>
</dbReference>
<dbReference type="PANTHER" id="PTHR40469">
    <property type="entry name" value="SECRETED GLYCOSYL HYDROLASE"/>
    <property type="match status" value="1"/>
</dbReference>
<dbReference type="EMBL" id="BSUN01000001">
    <property type="protein sequence ID" value="GMA36634.1"/>
    <property type="molecule type" value="Genomic_DNA"/>
</dbReference>
<organism evidence="2 3">
    <name type="scientific">Demequina litorisediminis</name>
    <dbReference type="NCBI Taxonomy" id="1849022"/>
    <lineage>
        <taxon>Bacteria</taxon>
        <taxon>Bacillati</taxon>
        <taxon>Actinomycetota</taxon>
        <taxon>Actinomycetes</taxon>
        <taxon>Micrococcales</taxon>
        <taxon>Demequinaceae</taxon>
        <taxon>Demequina</taxon>
    </lineage>
</organism>